<name>A0A150X5Y4_9BACT</name>
<keyword evidence="1" id="KW-0732">Signal</keyword>
<evidence type="ECO:0000259" key="2">
    <source>
        <dbReference type="PROSITE" id="PS51704"/>
    </source>
</evidence>
<feature type="signal peptide" evidence="1">
    <location>
        <begin position="1"/>
        <end position="19"/>
    </location>
</feature>
<evidence type="ECO:0000313" key="3">
    <source>
        <dbReference type="EMBL" id="KYG74131.1"/>
    </source>
</evidence>
<dbReference type="PANTHER" id="PTHR46211">
    <property type="entry name" value="GLYCEROPHOSPHORYL DIESTER PHOSPHODIESTERASE"/>
    <property type="match status" value="1"/>
</dbReference>
<dbReference type="OrthoDB" id="384721at2"/>
<dbReference type="STRING" id="333140.AWW68_15890"/>
<proteinExistence type="predicted"/>
<dbReference type="PANTHER" id="PTHR46211:SF1">
    <property type="entry name" value="GLYCEROPHOSPHODIESTER PHOSPHODIESTERASE, CYTOPLASMIC"/>
    <property type="match status" value="1"/>
</dbReference>
<accession>A0A150X5Y4</accession>
<sequence length="96" mass="10508">MKKLLLSLAFCLLAQVSNGQTKIIAHRGSSGIAPENTLAAFQKAIDQGIEFFELDVHITKDDSVMVIHDSSVDRTSSNGKTGKVKDMTYAELRKVK</sequence>
<evidence type="ECO:0000313" key="4">
    <source>
        <dbReference type="Proteomes" id="UP000075606"/>
    </source>
</evidence>
<dbReference type="GO" id="GO:0008081">
    <property type="term" value="F:phosphoric diester hydrolase activity"/>
    <property type="evidence" value="ECO:0007669"/>
    <property type="project" value="InterPro"/>
</dbReference>
<feature type="chain" id="PRO_5007574220" description="GP-PDE domain-containing protein" evidence="1">
    <location>
        <begin position="20"/>
        <end position="96"/>
    </location>
</feature>
<dbReference type="PROSITE" id="PS51704">
    <property type="entry name" value="GP_PDE"/>
    <property type="match status" value="1"/>
</dbReference>
<dbReference type="SUPFAM" id="SSF51695">
    <property type="entry name" value="PLC-like phosphodiesterases"/>
    <property type="match status" value="1"/>
</dbReference>
<keyword evidence="4" id="KW-1185">Reference proteome</keyword>
<dbReference type="AlphaFoldDB" id="A0A150X5Y4"/>
<dbReference type="Proteomes" id="UP000075606">
    <property type="component" value="Unassembled WGS sequence"/>
</dbReference>
<dbReference type="Pfam" id="PF03009">
    <property type="entry name" value="GDPD"/>
    <property type="match status" value="1"/>
</dbReference>
<dbReference type="InterPro" id="IPR030395">
    <property type="entry name" value="GP_PDE_dom"/>
</dbReference>
<feature type="domain" description="GP-PDE" evidence="2">
    <location>
        <begin position="21"/>
        <end position="96"/>
    </location>
</feature>
<organism evidence="3 4">
    <name type="scientific">Roseivirga spongicola</name>
    <dbReference type="NCBI Taxonomy" id="333140"/>
    <lineage>
        <taxon>Bacteria</taxon>
        <taxon>Pseudomonadati</taxon>
        <taxon>Bacteroidota</taxon>
        <taxon>Cytophagia</taxon>
        <taxon>Cytophagales</taxon>
        <taxon>Roseivirgaceae</taxon>
        <taxon>Roseivirga</taxon>
    </lineage>
</organism>
<dbReference type="InterPro" id="IPR017946">
    <property type="entry name" value="PLC-like_Pdiesterase_TIM-brl"/>
</dbReference>
<gene>
    <name evidence="3" type="ORF">AWW68_15890</name>
</gene>
<dbReference type="RefSeq" id="WP_068223638.1">
    <property type="nucleotide sequence ID" value="NZ_CP139724.1"/>
</dbReference>
<dbReference type="EMBL" id="LRPC01000028">
    <property type="protein sequence ID" value="KYG74131.1"/>
    <property type="molecule type" value="Genomic_DNA"/>
</dbReference>
<dbReference type="GO" id="GO:0006629">
    <property type="term" value="P:lipid metabolic process"/>
    <property type="evidence" value="ECO:0007669"/>
    <property type="project" value="InterPro"/>
</dbReference>
<comment type="caution">
    <text evidence="3">The sequence shown here is derived from an EMBL/GenBank/DDBJ whole genome shotgun (WGS) entry which is preliminary data.</text>
</comment>
<protein>
    <recommendedName>
        <fullName evidence="2">GP-PDE domain-containing protein</fullName>
    </recommendedName>
</protein>
<evidence type="ECO:0000256" key="1">
    <source>
        <dbReference type="SAM" id="SignalP"/>
    </source>
</evidence>
<dbReference type="Gene3D" id="3.20.20.190">
    <property type="entry name" value="Phosphatidylinositol (PI) phosphodiesterase"/>
    <property type="match status" value="1"/>
</dbReference>
<reference evidence="3 4" key="1">
    <citation type="submission" date="2016-01" db="EMBL/GenBank/DDBJ databases">
        <title>Genome sequencing of Roseivirga spongicola UST030701-084.</title>
        <authorList>
            <person name="Selvaratnam C."/>
            <person name="Thevarajoo S."/>
            <person name="Goh K.M."/>
            <person name="Ee R."/>
            <person name="Chan K.-G."/>
            <person name="Chong C.S."/>
        </authorList>
    </citation>
    <scope>NUCLEOTIDE SEQUENCE [LARGE SCALE GENOMIC DNA]</scope>
    <source>
        <strain evidence="3 4">UST030701-084</strain>
    </source>
</reference>